<dbReference type="OrthoDB" id="9775035at2"/>
<proteinExistence type="predicted"/>
<dbReference type="GO" id="GO:0005886">
    <property type="term" value="C:plasma membrane"/>
    <property type="evidence" value="ECO:0007669"/>
    <property type="project" value="UniProtKB-SubCell"/>
</dbReference>
<dbReference type="Proteomes" id="UP000239239">
    <property type="component" value="Unassembled WGS sequence"/>
</dbReference>
<keyword evidence="6" id="KW-1133">Transmembrane helix</keyword>
<protein>
    <submittedName>
        <fullName evidence="9">Glycosyltransferase family 39 protein</fullName>
    </submittedName>
</protein>
<gene>
    <name evidence="9" type="ORF">C3928_03845</name>
</gene>
<dbReference type="GO" id="GO:0009103">
    <property type="term" value="P:lipopolysaccharide biosynthetic process"/>
    <property type="evidence" value="ECO:0007669"/>
    <property type="project" value="UniProtKB-ARBA"/>
</dbReference>
<evidence type="ECO:0000256" key="1">
    <source>
        <dbReference type="ARBA" id="ARBA00004651"/>
    </source>
</evidence>
<dbReference type="GO" id="GO:0006493">
    <property type="term" value="P:protein O-linked glycosylation"/>
    <property type="evidence" value="ECO:0007669"/>
    <property type="project" value="InterPro"/>
</dbReference>
<dbReference type="EMBL" id="PQWY01000005">
    <property type="protein sequence ID" value="PPK32301.1"/>
    <property type="molecule type" value="Genomic_DNA"/>
</dbReference>
<organism evidence="9 10">
    <name type="scientific">Legionella pneumophila</name>
    <dbReference type="NCBI Taxonomy" id="446"/>
    <lineage>
        <taxon>Bacteria</taxon>
        <taxon>Pseudomonadati</taxon>
        <taxon>Pseudomonadota</taxon>
        <taxon>Gammaproteobacteria</taxon>
        <taxon>Legionellales</taxon>
        <taxon>Legionellaceae</taxon>
        <taxon>Legionella</taxon>
    </lineage>
</organism>
<keyword evidence="2" id="KW-1003">Cell membrane</keyword>
<evidence type="ECO:0000313" key="9">
    <source>
        <dbReference type="EMBL" id="PPK32301.1"/>
    </source>
</evidence>
<feature type="domain" description="ArnT-like N-terminal" evidence="8">
    <location>
        <begin position="38"/>
        <end position="245"/>
    </location>
</feature>
<evidence type="ECO:0000256" key="5">
    <source>
        <dbReference type="ARBA" id="ARBA00022692"/>
    </source>
</evidence>
<dbReference type="PANTHER" id="PTHR33908">
    <property type="entry name" value="MANNOSYLTRANSFERASE YKCB-RELATED"/>
    <property type="match status" value="1"/>
</dbReference>
<evidence type="ECO:0000313" key="10">
    <source>
        <dbReference type="Proteomes" id="UP000239239"/>
    </source>
</evidence>
<dbReference type="GO" id="GO:0000030">
    <property type="term" value="F:mannosyltransferase activity"/>
    <property type="evidence" value="ECO:0007669"/>
    <property type="project" value="InterPro"/>
</dbReference>
<dbReference type="RefSeq" id="WP_027228455.1">
    <property type="nucleotide sequence ID" value="NZ_CP017601.1"/>
</dbReference>
<keyword evidence="3" id="KW-0328">Glycosyltransferase</keyword>
<dbReference type="GO" id="GO:0010041">
    <property type="term" value="P:response to iron(III) ion"/>
    <property type="evidence" value="ECO:0007669"/>
    <property type="project" value="TreeGrafter"/>
</dbReference>
<dbReference type="AlphaFoldDB" id="A0A2S6F4H2"/>
<evidence type="ECO:0000259" key="8">
    <source>
        <dbReference type="Pfam" id="PF02366"/>
    </source>
</evidence>
<comment type="caution">
    <text evidence="9">The sequence shown here is derived from an EMBL/GenBank/DDBJ whole genome shotgun (WGS) entry which is preliminary data.</text>
</comment>
<evidence type="ECO:0000256" key="3">
    <source>
        <dbReference type="ARBA" id="ARBA00022676"/>
    </source>
</evidence>
<reference evidence="9 10" key="1">
    <citation type="submission" date="2018-02" db="EMBL/GenBank/DDBJ databases">
        <title>Draft genome sequences of four Legionella pneumophila clinical strains isolated in Ontario.</title>
        <authorList>
            <person name="Fortuna A."/>
            <person name="Ramnarine R."/>
            <person name="Li A."/>
            <person name="Frantz C."/>
            <person name="Mallo G."/>
        </authorList>
    </citation>
    <scope>NUCLEOTIDE SEQUENCE [LARGE SCALE GENOMIC DNA]</scope>
    <source>
        <strain evidence="9 10">LG61</strain>
    </source>
</reference>
<comment type="subcellular location">
    <subcellularLocation>
        <location evidence="1">Cell membrane</location>
        <topology evidence="1">Multi-pass membrane protein</topology>
    </subcellularLocation>
</comment>
<sequence length="493" mass="56011">MSFQIDKEIQKKFFNYTLFALIFLLICRLVANYFFPLFDTTESRYAEIARKMLETGNWVILQQDYGVPFWAKPPLSTWLSAFFMQLLGVNEFAVRLPGLLLSIGVLWLVWGVAKKQSGSMAALFSLLTLAGSLYFFLDAGTVMTDPALLFCITLASVSFWHAMVYENKIWSYAFFAGLGLGLLAKGPIAVVLVGMVVFFWVLLRNEWLNLWKRLPWFKGTFLLLLIAMPWYILAELRTPGFLNYFILGEHFHRFLTPGWSGDKYGIVHHVPKGTIWLYAIAGIFPWNIIAGGLLVTHGKELPSLCQSEDGWLSYLTLWMIAPLLFFTFASNIIYPYVFPSLPAFALLFAEVLNRLNLGLKHLKWISISSLLCGVLFLAVAFVVGVKPDLVPNTHKPIIATWLNQKPTKGSHLVYWGYKTDFSAEFYSGGQVKSVKNPSELCKLFSNHLENYLVINNKETQQIPGEVLAKLTPINTFRVHRDTLILFHSPVLTC</sequence>
<dbReference type="GO" id="GO:0016763">
    <property type="term" value="F:pentosyltransferase activity"/>
    <property type="evidence" value="ECO:0007669"/>
    <property type="project" value="TreeGrafter"/>
</dbReference>
<name>A0A2S6F4H2_LEGPN</name>
<dbReference type="InterPro" id="IPR003342">
    <property type="entry name" value="ArnT-like_N"/>
</dbReference>
<keyword evidence="7" id="KW-0472">Membrane</keyword>
<dbReference type="PANTHER" id="PTHR33908:SF3">
    <property type="entry name" value="UNDECAPRENYL PHOSPHATE-ALPHA-4-AMINO-4-DEOXY-L-ARABINOSE ARABINOSYL TRANSFERASE"/>
    <property type="match status" value="1"/>
</dbReference>
<evidence type="ECO:0000256" key="6">
    <source>
        <dbReference type="ARBA" id="ARBA00022989"/>
    </source>
</evidence>
<keyword evidence="4 9" id="KW-0808">Transferase</keyword>
<accession>A0A2S6F4H2</accession>
<evidence type="ECO:0000256" key="4">
    <source>
        <dbReference type="ARBA" id="ARBA00022679"/>
    </source>
</evidence>
<dbReference type="Pfam" id="PF02366">
    <property type="entry name" value="PMT"/>
    <property type="match status" value="1"/>
</dbReference>
<evidence type="ECO:0000256" key="2">
    <source>
        <dbReference type="ARBA" id="ARBA00022475"/>
    </source>
</evidence>
<keyword evidence="5" id="KW-0812">Transmembrane</keyword>
<dbReference type="InterPro" id="IPR050297">
    <property type="entry name" value="LipidA_mod_glycosyltrf_83"/>
</dbReference>
<evidence type="ECO:0000256" key="7">
    <source>
        <dbReference type="ARBA" id="ARBA00023136"/>
    </source>
</evidence>